<evidence type="ECO:0000313" key="1">
    <source>
        <dbReference type="EMBL" id="KAF9788724.1"/>
    </source>
</evidence>
<sequence length="49" mass="5416">MSRDDLEAQNVDEDTAGRRVVWIDAPGFDDTSLSDVDVLDMIAAFLENS</sequence>
<dbReference type="AlphaFoldDB" id="A0A9P6HKI5"/>
<protein>
    <submittedName>
        <fullName evidence="1">Uncharacterized protein</fullName>
    </submittedName>
</protein>
<name>A0A9P6HKI5_9AGAM</name>
<gene>
    <name evidence="1" type="ORF">BJ322DRAFT_1050678</name>
</gene>
<keyword evidence="2" id="KW-1185">Reference proteome</keyword>
<evidence type="ECO:0000313" key="2">
    <source>
        <dbReference type="Proteomes" id="UP000736335"/>
    </source>
</evidence>
<reference evidence="1" key="2">
    <citation type="submission" date="2020-11" db="EMBL/GenBank/DDBJ databases">
        <authorList>
            <consortium name="DOE Joint Genome Institute"/>
            <person name="Kuo A."/>
            <person name="Miyauchi S."/>
            <person name="Kiss E."/>
            <person name="Drula E."/>
            <person name="Kohler A."/>
            <person name="Sanchez-Garcia M."/>
            <person name="Andreopoulos B."/>
            <person name="Barry K.W."/>
            <person name="Bonito G."/>
            <person name="Buee M."/>
            <person name="Carver A."/>
            <person name="Chen C."/>
            <person name="Cichocki N."/>
            <person name="Clum A."/>
            <person name="Culley D."/>
            <person name="Crous P.W."/>
            <person name="Fauchery L."/>
            <person name="Girlanda M."/>
            <person name="Hayes R."/>
            <person name="Keri Z."/>
            <person name="Labutti K."/>
            <person name="Lipzen A."/>
            <person name="Lombard V."/>
            <person name="Magnuson J."/>
            <person name="Maillard F."/>
            <person name="Morin E."/>
            <person name="Murat C."/>
            <person name="Nolan M."/>
            <person name="Ohm R."/>
            <person name="Pangilinan J."/>
            <person name="Pereira M."/>
            <person name="Perotto S."/>
            <person name="Peter M."/>
            <person name="Riley R."/>
            <person name="Sitrit Y."/>
            <person name="Stielow B."/>
            <person name="Szollosi G."/>
            <person name="Zifcakova L."/>
            <person name="Stursova M."/>
            <person name="Spatafora J.W."/>
            <person name="Tedersoo L."/>
            <person name="Vaario L.-M."/>
            <person name="Yamada A."/>
            <person name="Yan M."/>
            <person name="Wang P."/>
            <person name="Xu J."/>
            <person name="Bruns T."/>
            <person name="Baldrian P."/>
            <person name="Vilgalys R."/>
            <person name="Henrissat B."/>
            <person name="Grigoriev I.V."/>
            <person name="Hibbett D."/>
            <person name="Nagy L.G."/>
            <person name="Martin F.M."/>
        </authorList>
    </citation>
    <scope>NUCLEOTIDE SEQUENCE</scope>
    <source>
        <strain evidence="1">UH-Tt-Lm1</strain>
    </source>
</reference>
<comment type="caution">
    <text evidence="1">The sequence shown here is derived from an EMBL/GenBank/DDBJ whole genome shotgun (WGS) entry which is preliminary data.</text>
</comment>
<reference evidence="1" key="1">
    <citation type="journal article" date="2020" name="Nat. Commun.">
        <title>Large-scale genome sequencing of mycorrhizal fungi provides insights into the early evolution of symbiotic traits.</title>
        <authorList>
            <person name="Miyauchi S."/>
            <person name="Kiss E."/>
            <person name="Kuo A."/>
            <person name="Drula E."/>
            <person name="Kohler A."/>
            <person name="Sanchez-Garcia M."/>
            <person name="Morin E."/>
            <person name="Andreopoulos B."/>
            <person name="Barry K.W."/>
            <person name="Bonito G."/>
            <person name="Buee M."/>
            <person name="Carver A."/>
            <person name="Chen C."/>
            <person name="Cichocki N."/>
            <person name="Clum A."/>
            <person name="Culley D."/>
            <person name="Crous P.W."/>
            <person name="Fauchery L."/>
            <person name="Girlanda M."/>
            <person name="Hayes R.D."/>
            <person name="Keri Z."/>
            <person name="LaButti K."/>
            <person name="Lipzen A."/>
            <person name="Lombard V."/>
            <person name="Magnuson J."/>
            <person name="Maillard F."/>
            <person name="Murat C."/>
            <person name="Nolan M."/>
            <person name="Ohm R.A."/>
            <person name="Pangilinan J."/>
            <person name="Pereira M.F."/>
            <person name="Perotto S."/>
            <person name="Peter M."/>
            <person name="Pfister S."/>
            <person name="Riley R."/>
            <person name="Sitrit Y."/>
            <person name="Stielow J.B."/>
            <person name="Szollosi G."/>
            <person name="Zifcakova L."/>
            <person name="Stursova M."/>
            <person name="Spatafora J.W."/>
            <person name="Tedersoo L."/>
            <person name="Vaario L.M."/>
            <person name="Yamada A."/>
            <person name="Yan M."/>
            <person name="Wang P."/>
            <person name="Xu J."/>
            <person name="Bruns T."/>
            <person name="Baldrian P."/>
            <person name="Vilgalys R."/>
            <person name="Dunand C."/>
            <person name="Henrissat B."/>
            <person name="Grigoriev I.V."/>
            <person name="Hibbett D."/>
            <person name="Nagy L.G."/>
            <person name="Martin F.M."/>
        </authorList>
    </citation>
    <scope>NUCLEOTIDE SEQUENCE</scope>
    <source>
        <strain evidence="1">UH-Tt-Lm1</strain>
    </source>
</reference>
<dbReference type="Gene3D" id="3.40.50.300">
    <property type="entry name" value="P-loop containing nucleotide triphosphate hydrolases"/>
    <property type="match status" value="1"/>
</dbReference>
<dbReference type="Proteomes" id="UP000736335">
    <property type="component" value="Unassembled WGS sequence"/>
</dbReference>
<dbReference type="InterPro" id="IPR027417">
    <property type="entry name" value="P-loop_NTPase"/>
</dbReference>
<dbReference type="EMBL" id="WIUZ02000004">
    <property type="protein sequence ID" value="KAF9788724.1"/>
    <property type="molecule type" value="Genomic_DNA"/>
</dbReference>
<accession>A0A9P6HKI5</accession>
<organism evidence="1 2">
    <name type="scientific">Thelephora terrestris</name>
    <dbReference type="NCBI Taxonomy" id="56493"/>
    <lineage>
        <taxon>Eukaryota</taxon>
        <taxon>Fungi</taxon>
        <taxon>Dikarya</taxon>
        <taxon>Basidiomycota</taxon>
        <taxon>Agaricomycotina</taxon>
        <taxon>Agaricomycetes</taxon>
        <taxon>Thelephorales</taxon>
        <taxon>Thelephoraceae</taxon>
        <taxon>Thelephora</taxon>
    </lineage>
</organism>
<proteinExistence type="predicted"/>